<dbReference type="InterPro" id="IPR027417">
    <property type="entry name" value="P-loop_NTPase"/>
</dbReference>
<keyword evidence="5 9" id="KW-0547">Nucleotide-binding</keyword>
<comment type="similarity">
    <text evidence="2 9">Belongs to the gluconokinase GntK/GntV family.</text>
</comment>
<evidence type="ECO:0000256" key="4">
    <source>
        <dbReference type="ARBA" id="ARBA00022679"/>
    </source>
</evidence>
<evidence type="ECO:0000256" key="5">
    <source>
        <dbReference type="ARBA" id="ARBA00022741"/>
    </source>
</evidence>
<evidence type="ECO:0000256" key="8">
    <source>
        <dbReference type="ARBA" id="ARBA00048090"/>
    </source>
</evidence>
<evidence type="ECO:0000256" key="9">
    <source>
        <dbReference type="RuleBase" id="RU363066"/>
    </source>
</evidence>
<dbReference type="PANTHER" id="PTHR43442:SF3">
    <property type="entry name" value="GLUCONOKINASE-RELATED"/>
    <property type="match status" value="1"/>
</dbReference>
<dbReference type="Gene3D" id="3.40.50.300">
    <property type="entry name" value="P-loop containing nucleotide triphosphate hydrolases"/>
    <property type="match status" value="1"/>
</dbReference>
<organism evidence="10 11">
    <name type="scientific">Demequina activiva</name>
    <dbReference type="NCBI Taxonomy" id="1582364"/>
    <lineage>
        <taxon>Bacteria</taxon>
        <taxon>Bacillati</taxon>
        <taxon>Actinomycetota</taxon>
        <taxon>Actinomycetes</taxon>
        <taxon>Micrococcales</taxon>
        <taxon>Demequinaceae</taxon>
        <taxon>Demequina</taxon>
    </lineage>
</organism>
<keyword evidence="6 9" id="KW-0418">Kinase</keyword>
<proteinExistence type="inferred from homology"/>
<comment type="caution">
    <text evidence="10">The sequence shown here is derived from an EMBL/GenBank/DDBJ whole genome shotgun (WGS) entry which is preliminary data.</text>
</comment>
<keyword evidence="7 9" id="KW-0067">ATP-binding</keyword>
<dbReference type="AlphaFoldDB" id="A0A919UM53"/>
<dbReference type="NCBIfam" id="TIGR01313">
    <property type="entry name" value="therm_gnt_kin"/>
    <property type="match status" value="1"/>
</dbReference>
<evidence type="ECO:0000256" key="2">
    <source>
        <dbReference type="ARBA" id="ARBA00008420"/>
    </source>
</evidence>
<name>A0A919UM53_9MICO</name>
<dbReference type="GO" id="GO:0005524">
    <property type="term" value="F:ATP binding"/>
    <property type="evidence" value="ECO:0007669"/>
    <property type="project" value="UniProtKB-KW"/>
</dbReference>
<sequence>MGVTGCGKSTVGASLAQRIGAEFADADDFHPASNVAKMTAGIALTDADRWPWLEEVASWLASRDEAVVACSALKRSYRDLLRAVAGDVMFVHLAAPQSVLEPRVRLRAERDGHFAPPGLLDSQYATLEPLEPDEPGGAVDVETADAAAVTDAALHLVAGRP</sequence>
<reference evidence="10" key="1">
    <citation type="submission" date="2021-01" db="EMBL/GenBank/DDBJ databases">
        <title>Whole genome shotgun sequence of Demequina activiva NBRC 110675.</title>
        <authorList>
            <person name="Komaki H."/>
            <person name="Tamura T."/>
        </authorList>
    </citation>
    <scope>NUCLEOTIDE SEQUENCE</scope>
    <source>
        <strain evidence="10">NBRC 110675</strain>
    </source>
</reference>
<evidence type="ECO:0000256" key="1">
    <source>
        <dbReference type="ARBA" id="ARBA00004761"/>
    </source>
</evidence>
<evidence type="ECO:0000256" key="3">
    <source>
        <dbReference type="ARBA" id="ARBA00012054"/>
    </source>
</evidence>
<dbReference type="EMBL" id="BONR01000005">
    <property type="protein sequence ID" value="GIG55348.1"/>
    <property type="molecule type" value="Genomic_DNA"/>
</dbReference>
<evidence type="ECO:0000256" key="7">
    <source>
        <dbReference type="ARBA" id="ARBA00022840"/>
    </source>
</evidence>
<dbReference type="CDD" id="cd02021">
    <property type="entry name" value="GntK"/>
    <property type="match status" value="1"/>
</dbReference>
<keyword evidence="11" id="KW-1185">Reference proteome</keyword>
<dbReference type="SUPFAM" id="SSF52540">
    <property type="entry name" value="P-loop containing nucleoside triphosphate hydrolases"/>
    <property type="match status" value="1"/>
</dbReference>
<dbReference type="PANTHER" id="PTHR43442">
    <property type="entry name" value="GLUCONOKINASE-RELATED"/>
    <property type="match status" value="1"/>
</dbReference>
<dbReference type="GO" id="GO:0046316">
    <property type="term" value="F:gluconokinase activity"/>
    <property type="evidence" value="ECO:0007669"/>
    <property type="project" value="UniProtKB-EC"/>
</dbReference>
<dbReference type="GO" id="GO:0005975">
    <property type="term" value="P:carbohydrate metabolic process"/>
    <property type="evidence" value="ECO:0007669"/>
    <property type="project" value="InterPro"/>
</dbReference>
<comment type="catalytic activity">
    <reaction evidence="8 9">
        <text>D-gluconate + ATP = 6-phospho-D-gluconate + ADP + H(+)</text>
        <dbReference type="Rhea" id="RHEA:19433"/>
        <dbReference type="ChEBI" id="CHEBI:15378"/>
        <dbReference type="ChEBI" id="CHEBI:18391"/>
        <dbReference type="ChEBI" id="CHEBI:30616"/>
        <dbReference type="ChEBI" id="CHEBI:58759"/>
        <dbReference type="ChEBI" id="CHEBI:456216"/>
        <dbReference type="EC" id="2.7.1.12"/>
    </reaction>
</comment>
<dbReference type="GO" id="GO:0005737">
    <property type="term" value="C:cytoplasm"/>
    <property type="evidence" value="ECO:0007669"/>
    <property type="project" value="TreeGrafter"/>
</dbReference>
<dbReference type="Pfam" id="PF13671">
    <property type="entry name" value="AAA_33"/>
    <property type="match status" value="1"/>
</dbReference>
<dbReference type="InterPro" id="IPR006001">
    <property type="entry name" value="Therm_gnt_kin"/>
</dbReference>
<keyword evidence="4 9" id="KW-0808">Transferase</keyword>
<accession>A0A919UM53</accession>
<gene>
    <name evidence="10" type="ORF">Dac01nite_21000</name>
</gene>
<evidence type="ECO:0000313" key="11">
    <source>
        <dbReference type="Proteomes" id="UP000652354"/>
    </source>
</evidence>
<comment type="pathway">
    <text evidence="1">Carbohydrate acid metabolism.</text>
</comment>
<evidence type="ECO:0000256" key="6">
    <source>
        <dbReference type="ARBA" id="ARBA00022777"/>
    </source>
</evidence>
<dbReference type="Proteomes" id="UP000652354">
    <property type="component" value="Unassembled WGS sequence"/>
</dbReference>
<evidence type="ECO:0000313" key="10">
    <source>
        <dbReference type="EMBL" id="GIG55348.1"/>
    </source>
</evidence>
<protein>
    <recommendedName>
        <fullName evidence="3 9">Gluconokinase</fullName>
        <ecNumber evidence="3 9">2.7.1.12</ecNumber>
    </recommendedName>
</protein>
<dbReference type="EC" id="2.7.1.12" evidence="3 9"/>